<keyword evidence="4" id="KW-0804">Transcription</keyword>
<dbReference type="GO" id="GO:0006351">
    <property type="term" value="P:DNA-templated transcription"/>
    <property type="evidence" value="ECO:0007669"/>
    <property type="project" value="TreeGrafter"/>
</dbReference>
<keyword evidence="3" id="KW-0238">DNA-binding</keyword>
<dbReference type="RefSeq" id="WP_052830415.1">
    <property type="nucleotide sequence ID" value="NZ_CP007142.1"/>
</dbReference>
<dbReference type="InterPro" id="IPR036390">
    <property type="entry name" value="WH_DNA-bd_sf"/>
</dbReference>
<evidence type="ECO:0000313" key="6">
    <source>
        <dbReference type="EMBL" id="AJQ96310.1"/>
    </source>
</evidence>
<dbReference type="InterPro" id="IPR000847">
    <property type="entry name" value="LysR_HTH_N"/>
</dbReference>
<dbReference type="HOGENOM" id="CLU_039613_16_2_6"/>
<evidence type="ECO:0000259" key="5">
    <source>
        <dbReference type="PROSITE" id="PS50931"/>
    </source>
</evidence>
<organism evidence="6 7">
    <name type="scientific">Gynuella sunshinyii YC6258</name>
    <dbReference type="NCBI Taxonomy" id="1445510"/>
    <lineage>
        <taxon>Bacteria</taxon>
        <taxon>Pseudomonadati</taxon>
        <taxon>Pseudomonadota</taxon>
        <taxon>Gammaproteobacteria</taxon>
        <taxon>Oceanospirillales</taxon>
        <taxon>Saccharospirillaceae</taxon>
        <taxon>Gynuella</taxon>
    </lineage>
</organism>
<dbReference type="PANTHER" id="PTHR30537">
    <property type="entry name" value="HTH-TYPE TRANSCRIPTIONAL REGULATOR"/>
    <property type="match status" value="1"/>
</dbReference>
<evidence type="ECO:0000256" key="1">
    <source>
        <dbReference type="ARBA" id="ARBA00009437"/>
    </source>
</evidence>
<dbReference type="OrthoDB" id="9815676at2"/>
<dbReference type="Pfam" id="PF00126">
    <property type="entry name" value="HTH_1"/>
    <property type="match status" value="1"/>
</dbReference>
<dbReference type="InterPro" id="IPR036388">
    <property type="entry name" value="WH-like_DNA-bd_sf"/>
</dbReference>
<dbReference type="SUPFAM" id="SSF53850">
    <property type="entry name" value="Periplasmic binding protein-like II"/>
    <property type="match status" value="1"/>
</dbReference>
<dbReference type="InterPro" id="IPR005119">
    <property type="entry name" value="LysR_subst-bd"/>
</dbReference>
<dbReference type="CDD" id="cd08422">
    <property type="entry name" value="PBP2_CrgA_like"/>
    <property type="match status" value="1"/>
</dbReference>
<feature type="domain" description="HTH lysR-type" evidence="5">
    <location>
        <begin position="1"/>
        <end position="58"/>
    </location>
</feature>
<dbReference type="Proteomes" id="UP000032266">
    <property type="component" value="Chromosome"/>
</dbReference>
<keyword evidence="2" id="KW-0805">Transcription regulation</keyword>
<accession>A0A0C5VAG6</accession>
<dbReference type="InterPro" id="IPR058163">
    <property type="entry name" value="LysR-type_TF_proteobact-type"/>
</dbReference>
<dbReference type="Pfam" id="PF03466">
    <property type="entry name" value="LysR_substrate"/>
    <property type="match status" value="1"/>
</dbReference>
<dbReference type="GO" id="GO:0043565">
    <property type="term" value="F:sequence-specific DNA binding"/>
    <property type="evidence" value="ECO:0007669"/>
    <property type="project" value="TreeGrafter"/>
</dbReference>
<sequence length="293" mass="32754">MNIKAIAALSAVAKYGSYTAAANALECSKAYLSEQVKLLEDSYDIQLVLRTTRKVSLTPAGKEFIGRCNAAFAQIQEAEDQLLTEQTQLSGLIRIASIGGIMGEELIAPAIYQFMTSHPKVEIELNFSSQNVDLLSGDYDLAVRLGELKDSTLIARRLLSYRLLLVASPDYLETFTEPHRPQELNSHRLITGTISQWEFIKGRQKETLTPYPVLHCGNGKVMLNAALNGHGITRLPSIYVEPFITSGQLISVLPEWTEKTLQCHILYPPGRYRLLRVQKLVEHMLETIPQLIE</sequence>
<dbReference type="Gene3D" id="3.40.190.290">
    <property type="match status" value="1"/>
</dbReference>
<dbReference type="Gene3D" id="1.10.10.10">
    <property type="entry name" value="Winged helix-like DNA-binding domain superfamily/Winged helix DNA-binding domain"/>
    <property type="match status" value="1"/>
</dbReference>
<dbReference type="AlphaFoldDB" id="A0A0C5VAG6"/>
<evidence type="ECO:0000256" key="2">
    <source>
        <dbReference type="ARBA" id="ARBA00023015"/>
    </source>
</evidence>
<protein>
    <submittedName>
        <fullName evidence="6">Transcriptional regulator</fullName>
    </submittedName>
</protein>
<dbReference type="KEGG" id="gsn:YC6258_04276"/>
<keyword evidence="7" id="KW-1185">Reference proteome</keyword>
<dbReference type="SUPFAM" id="SSF46785">
    <property type="entry name" value="Winged helix' DNA-binding domain"/>
    <property type="match status" value="1"/>
</dbReference>
<dbReference type="EMBL" id="CP007142">
    <property type="protein sequence ID" value="AJQ96310.1"/>
    <property type="molecule type" value="Genomic_DNA"/>
</dbReference>
<dbReference type="GO" id="GO:0003700">
    <property type="term" value="F:DNA-binding transcription factor activity"/>
    <property type="evidence" value="ECO:0007669"/>
    <property type="project" value="InterPro"/>
</dbReference>
<evidence type="ECO:0000313" key="7">
    <source>
        <dbReference type="Proteomes" id="UP000032266"/>
    </source>
</evidence>
<gene>
    <name evidence="6" type="ORF">YC6258_04276</name>
</gene>
<dbReference type="STRING" id="1445510.YC6258_04276"/>
<name>A0A0C5VAG6_9GAMM</name>
<dbReference type="FunFam" id="1.10.10.10:FF:000001">
    <property type="entry name" value="LysR family transcriptional regulator"/>
    <property type="match status" value="1"/>
</dbReference>
<proteinExistence type="inferred from homology"/>
<reference evidence="6 7" key="1">
    <citation type="submission" date="2014-01" db="EMBL/GenBank/DDBJ databases">
        <title>Full genme sequencing of cellulolytic bacterium Gynuella sunshinyii YC6258T gen. nov., sp. nov.</title>
        <authorList>
            <person name="Khan H."/>
            <person name="Chung E.J."/>
            <person name="Chung Y.R."/>
        </authorList>
    </citation>
    <scope>NUCLEOTIDE SEQUENCE [LARGE SCALE GENOMIC DNA]</scope>
    <source>
        <strain evidence="6 7">YC6258</strain>
    </source>
</reference>
<dbReference type="PROSITE" id="PS50931">
    <property type="entry name" value="HTH_LYSR"/>
    <property type="match status" value="1"/>
</dbReference>
<dbReference type="PANTHER" id="PTHR30537:SF5">
    <property type="entry name" value="HTH-TYPE TRANSCRIPTIONAL ACTIVATOR TTDR-RELATED"/>
    <property type="match status" value="1"/>
</dbReference>
<evidence type="ECO:0000256" key="4">
    <source>
        <dbReference type="ARBA" id="ARBA00023163"/>
    </source>
</evidence>
<evidence type="ECO:0000256" key="3">
    <source>
        <dbReference type="ARBA" id="ARBA00023125"/>
    </source>
</evidence>
<comment type="similarity">
    <text evidence="1">Belongs to the LysR transcriptional regulatory family.</text>
</comment>